<feature type="region of interest" description="Disordered" evidence="13">
    <location>
        <begin position="1340"/>
        <end position="1392"/>
    </location>
</feature>
<feature type="transmembrane region" description="Helical" evidence="14">
    <location>
        <begin position="974"/>
        <end position="996"/>
    </location>
</feature>
<evidence type="ECO:0000256" key="4">
    <source>
        <dbReference type="ARBA" id="ARBA00022676"/>
    </source>
</evidence>
<gene>
    <name evidence="15" type="ORF">BaRGS_00015420</name>
</gene>
<dbReference type="SUPFAM" id="SSF53448">
    <property type="entry name" value="Nucleotide-diphospho-sugar transferases"/>
    <property type="match status" value="1"/>
</dbReference>
<dbReference type="InterPro" id="IPR004835">
    <property type="entry name" value="Chitin_synth"/>
</dbReference>
<reference evidence="15 16" key="1">
    <citation type="journal article" date="2023" name="Sci. Data">
        <title>Genome assembly of the Korean intertidal mud-creeper Batillaria attramentaria.</title>
        <authorList>
            <person name="Patra A.K."/>
            <person name="Ho P.T."/>
            <person name="Jun S."/>
            <person name="Lee S.J."/>
            <person name="Kim Y."/>
            <person name="Won Y.J."/>
        </authorList>
    </citation>
    <scope>NUCLEOTIDE SEQUENCE [LARGE SCALE GENOMIC DNA]</scope>
    <source>
        <strain evidence="15">Wonlab-2016</strain>
    </source>
</reference>
<protein>
    <recommendedName>
        <fullName evidence="2">chitin synthase</fullName>
        <ecNumber evidence="2">2.4.1.16</ecNumber>
    </recommendedName>
</protein>
<feature type="transmembrane region" description="Helical" evidence="14">
    <location>
        <begin position="947"/>
        <end position="967"/>
    </location>
</feature>
<feature type="transmembrane region" description="Helical" evidence="14">
    <location>
        <begin position="1002"/>
        <end position="1025"/>
    </location>
</feature>
<comment type="caution">
    <text evidence="15">The sequence shown here is derived from an EMBL/GenBank/DDBJ whole genome shotgun (WGS) entry which is preliminary data.</text>
</comment>
<keyword evidence="4" id="KW-0328">Glycosyltransferase</keyword>
<dbReference type="Pfam" id="PF03142">
    <property type="entry name" value="Chitin_synth_2"/>
    <property type="match status" value="1"/>
</dbReference>
<feature type="transmembrane region" description="Helical" evidence="14">
    <location>
        <begin position="83"/>
        <end position="111"/>
    </location>
</feature>
<feature type="transmembrane region" description="Helical" evidence="14">
    <location>
        <begin position="383"/>
        <end position="402"/>
    </location>
</feature>
<evidence type="ECO:0000313" key="16">
    <source>
        <dbReference type="Proteomes" id="UP001519460"/>
    </source>
</evidence>
<comment type="similarity">
    <text evidence="11">Belongs to the chitin synthase family. Class IV subfamily.</text>
</comment>
<feature type="transmembrane region" description="Helical" evidence="14">
    <location>
        <begin position="414"/>
        <end position="436"/>
    </location>
</feature>
<feature type="transmembrane region" description="Helical" evidence="14">
    <location>
        <begin position="470"/>
        <end position="490"/>
    </location>
</feature>
<dbReference type="CDD" id="cd04190">
    <property type="entry name" value="Chitin_synth_C"/>
    <property type="match status" value="1"/>
</dbReference>
<feature type="transmembrane region" description="Helical" evidence="14">
    <location>
        <begin position="1037"/>
        <end position="1056"/>
    </location>
</feature>
<comment type="subcellular location">
    <subcellularLocation>
        <location evidence="1">Cell membrane</location>
        <topology evidence="1">Multi-pass membrane protein</topology>
    </subcellularLocation>
</comment>
<accession>A0ABD0L1L2</accession>
<evidence type="ECO:0000256" key="11">
    <source>
        <dbReference type="ARBA" id="ARBA00046329"/>
    </source>
</evidence>
<feature type="compositionally biased region" description="Low complexity" evidence="13">
    <location>
        <begin position="1438"/>
        <end position="1452"/>
    </location>
</feature>
<feature type="transmembrane region" description="Helical" evidence="14">
    <location>
        <begin position="1219"/>
        <end position="1239"/>
    </location>
</feature>
<dbReference type="InterPro" id="IPR029044">
    <property type="entry name" value="Nucleotide-diphossugar_trans"/>
</dbReference>
<dbReference type="GO" id="GO:0004100">
    <property type="term" value="F:chitin synthase activity"/>
    <property type="evidence" value="ECO:0007669"/>
    <property type="project" value="UniProtKB-EC"/>
</dbReference>
<dbReference type="PANTHER" id="PTHR22914">
    <property type="entry name" value="CHITIN SYNTHASE"/>
    <property type="match status" value="1"/>
</dbReference>
<evidence type="ECO:0000256" key="1">
    <source>
        <dbReference type="ARBA" id="ARBA00004651"/>
    </source>
</evidence>
<keyword evidence="9 14" id="KW-0472">Membrane</keyword>
<dbReference type="Proteomes" id="UP001519460">
    <property type="component" value="Unassembled WGS sequence"/>
</dbReference>
<evidence type="ECO:0000256" key="5">
    <source>
        <dbReference type="ARBA" id="ARBA00022679"/>
    </source>
</evidence>
<feature type="region of interest" description="Disordered" evidence="13">
    <location>
        <begin position="1088"/>
        <end position="1121"/>
    </location>
</feature>
<dbReference type="FunFam" id="3.90.550.10:FF:000139">
    <property type="entry name" value="Chitin synthase 8"/>
    <property type="match status" value="1"/>
</dbReference>
<evidence type="ECO:0000256" key="8">
    <source>
        <dbReference type="ARBA" id="ARBA00023054"/>
    </source>
</evidence>
<feature type="compositionally biased region" description="Polar residues" evidence="13">
    <location>
        <begin position="1453"/>
        <end position="1465"/>
    </location>
</feature>
<feature type="transmembrane region" description="Helical" evidence="14">
    <location>
        <begin position="319"/>
        <end position="341"/>
    </location>
</feature>
<organism evidence="15 16">
    <name type="scientific">Batillaria attramentaria</name>
    <dbReference type="NCBI Taxonomy" id="370345"/>
    <lineage>
        <taxon>Eukaryota</taxon>
        <taxon>Metazoa</taxon>
        <taxon>Spiralia</taxon>
        <taxon>Lophotrochozoa</taxon>
        <taxon>Mollusca</taxon>
        <taxon>Gastropoda</taxon>
        <taxon>Caenogastropoda</taxon>
        <taxon>Sorbeoconcha</taxon>
        <taxon>Cerithioidea</taxon>
        <taxon>Batillariidae</taxon>
        <taxon>Batillaria</taxon>
    </lineage>
</organism>
<proteinExistence type="inferred from homology"/>
<feature type="transmembrane region" description="Helical" evidence="14">
    <location>
        <begin position="1174"/>
        <end position="1194"/>
    </location>
</feature>
<sequence length="1465" mass="164035">DYENIETVMSGLRGQRNKGFVHDQDMPADSDDIHLDHKNMHNGNPAHSAGFEWDVFKTDSDKQASSSSATYGFWKTVNFVVKVLLCLLFFCIVLGSAVLSKLTLLVMVYFINPLQVDTILPGSNGTDLVIKASNKQLDVSWVWAILLVIWSPYVFTGISSLFQLIFKKSPRLPWIPLIVNLVVETIHTVALMILVFVVLPSYDPLMGCLLLLNITIFPGVLRIVEDAFALRPGQDERDKTSTFRTILRWIMDILGLAGQIGVLVLFVMRTDSFYGNSTLTILVAVTFVVTSLTWWPNFVKGVPALYGLKMQIRRHKVKIDFITSVWKIALSFAAVSVMFAVGGGDCQKVFYLLSSVADECTLFGNLTIIDGTSLPSSPAGCNVNLPFVLALINILASGCCYVSGTAACKVRAQIPCFTVPLILATPVTFAFILLTYSTDNSNSSVFGCDFPWVPAIEDLSGFLRVYNEEMWLAAGCLSYVVYLLVGRHVWGHQLTKLLKSHRLFNKSLYCGIFIDSSLVFHRSRDRIPESDKPLFAPWANVEYLKDDATTFDLQDTSGIRTDLTPMVYVCATMWHETRNEMVQMIRSIVRLDTDQSARRIAIKAFEAESDYYEFEAHIFFDDAFEPHGDNDPAPAVNDFVQMLMEVVPEATDIEHNAEMNVDPPVVVTTPYGGRLTWKLPGGNSLVAHLKDKVLIRHRKRWSQVMYMYYFLAHQLLGQNISEERKMVRAQNTFLLALDGDVDFQPEALLLLIDRLKLSPNVGAACGRIHPIGSGPMVWYQKFEYAISHWLQKATEHVLGCVLCSPGCFSLFRGSALMDDNVMRRYTTPPTEARHYVQYDQGEDRWLCTLLLQQGYRVEYCAASDSFTYAPEGFYEFYNQRRRWTPSTMANIMDLLQSWRDITKRNEDISMLYIIYQSAMMASTILTPGTIFLLIVGALTAAFPEIPLFGSLLLNLIPVAIFIVLCFVCKTQTQLLYAAILSIAYSLLMMLVLVGLLKQASEFGFCSVTTIFVSGVVAIFLLSAIFHPQEFSCILHGFLYFLSVPSMSMLLIFYSLANLHVVCICCSSTVENHSEQLGDLAQRLDKMENRVQGRSPADDTPRADRLPSHTGSPSRLHPPPVQNWTDDLDMTELEETENHFWHELIDKYLLPLEKDPEHEKKVQGELIELRNTACLFFFLINGLFVVLIFTLAYVAEDSSSLTIKIPCDSESFRGEDIEPISMAFMLVFGILLVLQFLGMLCHRLNTFLHIAAATELHSTAKVPVDSQGQVSDIPPADKGAVLEWVKMMQRVKPEEEEDPDVQAAVASLDPADDDDVFHEPKSPAQRVIAREKAKWERIRTRKTLKRSPTRTTHDPDQYAGAGDVRSRGRSVTDPEDPMGNLSRAVSKNNRLRRTVQRKATILKMTQTNRPRPTSGGTGTDARGVYGHGGGRGVARRIKNSGSSSGAGSNPASPTNRDSTVSFGVET</sequence>
<evidence type="ECO:0000256" key="9">
    <source>
        <dbReference type="ARBA" id="ARBA00023136"/>
    </source>
</evidence>
<keyword evidence="3" id="KW-1003">Cell membrane</keyword>
<keyword evidence="6 14" id="KW-0812">Transmembrane</keyword>
<feature type="non-terminal residue" evidence="15">
    <location>
        <position position="1"/>
    </location>
</feature>
<evidence type="ECO:0000256" key="7">
    <source>
        <dbReference type="ARBA" id="ARBA00022989"/>
    </source>
</evidence>
<keyword evidence="8" id="KW-0175">Coiled coil</keyword>
<keyword evidence="5" id="KW-0808">Transferase</keyword>
<keyword evidence="7 14" id="KW-1133">Transmembrane helix</keyword>
<feature type="transmembrane region" description="Helical" evidence="14">
    <location>
        <begin position="913"/>
        <end position="941"/>
    </location>
</feature>
<feature type="non-terminal residue" evidence="15">
    <location>
        <position position="1465"/>
    </location>
</feature>
<feature type="compositionally biased region" description="Basic and acidic residues" evidence="13">
    <location>
        <begin position="1088"/>
        <end position="1106"/>
    </location>
</feature>
<evidence type="ECO:0000256" key="3">
    <source>
        <dbReference type="ARBA" id="ARBA00022475"/>
    </source>
</evidence>
<feature type="transmembrane region" description="Helical" evidence="14">
    <location>
        <begin position="279"/>
        <end position="298"/>
    </location>
</feature>
<feature type="transmembrane region" description="Helical" evidence="14">
    <location>
        <begin position="174"/>
        <end position="198"/>
    </location>
</feature>
<feature type="region of interest" description="Disordered" evidence="13">
    <location>
        <begin position="1404"/>
        <end position="1465"/>
    </location>
</feature>
<keyword evidence="16" id="KW-1185">Reference proteome</keyword>
<comment type="catalytic activity">
    <reaction evidence="12">
        <text>[(1-&gt;4)-N-acetyl-beta-D-glucosaminyl](n) + UDP-N-acetyl-alpha-D-glucosamine = [(1-&gt;4)-N-acetyl-beta-D-glucosaminyl](n+1) + UDP + H(+)</text>
        <dbReference type="Rhea" id="RHEA:16637"/>
        <dbReference type="Rhea" id="RHEA-COMP:9593"/>
        <dbReference type="Rhea" id="RHEA-COMP:9595"/>
        <dbReference type="ChEBI" id="CHEBI:15378"/>
        <dbReference type="ChEBI" id="CHEBI:17029"/>
        <dbReference type="ChEBI" id="CHEBI:57705"/>
        <dbReference type="ChEBI" id="CHEBI:58223"/>
        <dbReference type="EC" id="2.4.1.16"/>
    </reaction>
</comment>
<dbReference type="GO" id="GO:0005886">
    <property type="term" value="C:plasma membrane"/>
    <property type="evidence" value="ECO:0007669"/>
    <property type="project" value="UniProtKB-SubCell"/>
</dbReference>
<evidence type="ECO:0000256" key="14">
    <source>
        <dbReference type="SAM" id="Phobius"/>
    </source>
</evidence>
<feature type="transmembrane region" description="Helical" evidence="14">
    <location>
        <begin position="141"/>
        <end position="162"/>
    </location>
</feature>
<name>A0ABD0L1L2_9CAEN</name>
<evidence type="ECO:0000256" key="10">
    <source>
        <dbReference type="ARBA" id="ARBA00023180"/>
    </source>
</evidence>
<evidence type="ECO:0000256" key="6">
    <source>
        <dbReference type="ARBA" id="ARBA00022692"/>
    </source>
</evidence>
<evidence type="ECO:0000256" key="2">
    <source>
        <dbReference type="ARBA" id="ARBA00012543"/>
    </source>
</evidence>
<dbReference type="EC" id="2.4.1.16" evidence="2"/>
<dbReference type="EMBL" id="JACVVK020000094">
    <property type="protein sequence ID" value="KAK7493294.1"/>
    <property type="molecule type" value="Genomic_DNA"/>
</dbReference>
<evidence type="ECO:0000256" key="13">
    <source>
        <dbReference type="SAM" id="MobiDB-lite"/>
    </source>
</evidence>
<feature type="transmembrane region" description="Helical" evidence="14">
    <location>
        <begin position="245"/>
        <end position="267"/>
    </location>
</feature>
<evidence type="ECO:0000313" key="15">
    <source>
        <dbReference type="EMBL" id="KAK7493294.1"/>
    </source>
</evidence>
<dbReference type="PANTHER" id="PTHR22914:SF42">
    <property type="entry name" value="CHITIN SYNTHASE"/>
    <property type="match status" value="1"/>
</dbReference>
<evidence type="ECO:0000256" key="12">
    <source>
        <dbReference type="ARBA" id="ARBA00048014"/>
    </source>
</evidence>
<feature type="transmembrane region" description="Helical" evidence="14">
    <location>
        <begin position="204"/>
        <end position="224"/>
    </location>
</feature>
<keyword evidence="10" id="KW-0325">Glycoprotein</keyword>